<organism evidence="2 3">
    <name type="scientific">Rosa chinensis</name>
    <name type="common">China rose</name>
    <dbReference type="NCBI Taxonomy" id="74649"/>
    <lineage>
        <taxon>Eukaryota</taxon>
        <taxon>Viridiplantae</taxon>
        <taxon>Streptophyta</taxon>
        <taxon>Embryophyta</taxon>
        <taxon>Tracheophyta</taxon>
        <taxon>Spermatophyta</taxon>
        <taxon>Magnoliopsida</taxon>
        <taxon>eudicotyledons</taxon>
        <taxon>Gunneridae</taxon>
        <taxon>Pentapetalae</taxon>
        <taxon>rosids</taxon>
        <taxon>fabids</taxon>
        <taxon>Rosales</taxon>
        <taxon>Rosaceae</taxon>
        <taxon>Rosoideae</taxon>
        <taxon>Rosoideae incertae sedis</taxon>
        <taxon>Rosa</taxon>
    </lineage>
</organism>
<dbReference type="EMBL" id="PDCK01000044">
    <property type="protein sequence ID" value="PRQ22704.1"/>
    <property type="molecule type" value="Genomic_DNA"/>
</dbReference>
<dbReference type="Gramene" id="PRQ22704">
    <property type="protein sequence ID" value="PRQ22704"/>
    <property type="gene ID" value="RchiOBHm_Chr6g0253201"/>
</dbReference>
<evidence type="ECO:0000313" key="3">
    <source>
        <dbReference type="Proteomes" id="UP000238479"/>
    </source>
</evidence>
<reference evidence="2 3" key="1">
    <citation type="journal article" date="2018" name="Nat. Genet.">
        <title>The Rosa genome provides new insights in the design of modern roses.</title>
        <authorList>
            <person name="Bendahmane M."/>
        </authorList>
    </citation>
    <scope>NUCLEOTIDE SEQUENCE [LARGE SCALE GENOMIC DNA]</scope>
    <source>
        <strain evidence="3">cv. Old Blush</strain>
    </source>
</reference>
<evidence type="ECO:0000256" key="1">
    <source>
        <dbReference type="SAM" id="Phobius"/>
    </source>
</evidence>
<keyword evidence="3" id="KW-1185">Reference proteome</keyword>
<keyword evidence="1" id="KW-0812">Transmembrane</keyword>
<proteinExistence type="predicted"/>
<accession>A0A2P6PL95</accession>
<keyword evidence="1" id="KW-0472">Membrane</keyword>
<comment type="caution">
    <text evidence="2">The sequence shown here is derived from an EMBL/GenBank/DDBJ whole genome shotgun (WGS) entry which is preliminary data.</text>
</comment>
<evidence type="ECO:0000313" key="2">
    <source>
        <dbReference type="EMBL" id="PRQ22704.1"/>
    </source>
</evidence>
<feature type="transmembrane region" description="Helical" evidence="1">
    <location>
        <begin position="36"/>
        <end position="52"/>
    </location>
</feature>
<protein>
    <submittedName>
        <fullName evidence="2">Uncharacterized protein</fullName>
    </submittedName>
</protein>
<feature type="transmembrane region" description="Helical" evidence="1">
    <location>
        <begin position="12"/>
        <end position="30"/>
    </location>
</feature>
<gene>
    <name evidence="2" type="ORF">RchiOBHm_Chr6g0253201</name>
</gene>
<name>A0A2P6PL95_ROSCH</name>
<keyword evidence="1" id="KW-1133">Transmembrane helix</keyword>
<sequence>MAKSLISSQPFRLEELIFGLTLVYAGIVMYDAQVLMLTYLFLSLSIFSLILLNW</sequence>
<dbReference type="AlphaFoldDB" id="A0A2P6PL95"/>
<dbReference type="Proteomes" id="UP000238479">
    <property type="component" value="Chromosome 6"/>
</dbReference>